<organism evidence="1 2">
    <name type="scientific">Trichonephila clavipes</name>
    <name type="common">Golden silk orbweaver</name>
    <name type="synonym">Nephila clavipes</name>
    <dbReference type="NCBI Taxonomy" id="2585209"/>
    <lineage>
        <taxon>Eukaryota</taxon>
        <taxon>Metazoa</taxon>
        <taxon>Ecdysozoa</taxon>
        <taxon>Arthropoda</taxon>
        <taxon>Chelicerata</taxon>
        <taxon>Arachnida</taxon>
        <taxon>Araneae</taxon>
        <taxon>Araneomorphae</taxon>
        <taxon>Entelegynae</taxon>
        <taxon>Araneoidea</taxon>
        <taxon>Nephilidae</taxon>
        <taxon>Trichonephila</taxon>
    </lineage>
</organism>
<evidence type="ECO:0000313" key="1">
    <source>
        <dbReference type="EMBL" id="GFY05854.1"/>
    </source>
</evidence>
<accession>A0A8X6VAX3</accession>
<dbReference type="EMBL" id="BMAU01021255">
    <property type="protein sequence ID" value="GFY05854.1"/>
    <property type="molecule type" value="Genomic_DNA"/>
</dbReference>
<protein>
    <submittedName>
        <fullName evidence="1">Uncharacterized protein</fullName>
    </submittedName>
</protein>
<reference evidence="1" key="1">
    <citation type="submission" date="2020-08" db="EMBL/GenBank/DDBJ databases">
        <title>Multicomponent nature underlies the extraordinary mechanical properties of spider dragline silk.</title>
        <authorList>
            <person name="Kono N."/>
            <person name="Nakamura H."/>
            <person name="Mori M."/>
            <person name="Yoshida Y."/>
            <person name="Ohtoshi R."/>
            <person name="Malay A.D."/>
            <person name="Moran D.A.P."/>
            <person name="Tomita M."/>
            <person name="Numata K."/>
            <person name="Arakawa K."/>
        </authorList>
    </citation>
    <scope>NUCLEOTIDE SEQUENCE</scope>
</reference>
<keyword evidence="2" id="KW-1185">Reference proteome</keyword>
<gene>
    <name evidence="1" type="ORF">TNCV_4405211</name>
</gene>
<evidence type="ECO:0000313" key="2">
    <source>
        <dbReference type="Proteomes" id="UP000887159"/>
    </source>
</evidence>
<comment type="caution">
    <text evidence="1">The sequence shown here is derived from an EMBL/GenBank/DDBJ whole genome shotgun (WGS) entry which is preliminary data.</text>
</comment>
<dbReference type="Proteomes" id="UP000887159">
    <property type="component" value="Unassembled WGS sequence"/>
</dbReference>
<proteinExistence type="predicted"/>
<dbReference type="AlphaFoldDB" id="A0A8X6VAX3"/>
<sequence>MSQKVKSVPSGPYYARPCVSAATNTGETVTVQSRLHRFRGRKGSISYGGVQLCLSPPTCNRINQEPSPRIASQRSRPLSWLTAKHQVTREDFEAKVLHVQCADRDITVDFLRESDLGNLAAMVVK</sequence>
<name>A0A8X6VAX3_TRICX</name>